<feature type="region of interest" description="Disordered" evidence="1">
    <location>
        <begin position="405"/>
        <end position="428"/>
    </location>
</feature>
<evidence type="ECO:0000256" key="2">
    <source>
        <dbReference type="SAM" id="Phobius"/>
    </source>
</evidence>
<dbReference type="InterPro" id="IPR036465">
    <property type="entry name" value="vWFA_dom_sf"/>
</dbReference>
<dbReference type="EMBL" id="JBHRSE010000039">
    <property type="protein sequence ID" value="MFC3023387.1"/>
    <property type="molecule type" value="Genomic_DNA"/>
</dbReference>
<keyword evidence="2" id="KW-0812">Transmembrane</keyword>
<dbReference type="RefSeq" id="WP_123016403.1">
    <property type="nucleotide sequence ID" value="NZ_AP024911.1"/>
</dbReference>
<evidence type="ECO:0000256" key="1">
    <source>
        <dbReference type="SAM" id="MobiDB-lite"/>
    </source>
</evidence>
<evidence type="ECO:0000313" key="4">
    <source>
        <dbReference type="Proteomes" id="UP001595384"/>
    </source>
</evidence>
<evidence type="ECO:0000313" key="3">
    <source>
        <dbReference type="EMBL" id="MFC3023387.1"/>
    </source>
</evidence>
<evidence type="ECO:0008006" key="5">
    <source>
        <dbReference type="Google" id="ProtNLM"/>
    </source>
</evidence>
<organism evidence="3 4">
    <name type="scientific">Vibrio zhugei</name>
    <dbReference type="NCBI Taxonomy" id="2479546"/>
    <lineage>
        <taxon>Bacteria</taxon>
        <taxon>Pseudomonadati</taxon>
        <taxon>Pseudomonadota</taxon>
        <taxon>Gammaproteobacteria</taxon>
        <taxon>Vibrionales</taxon>
        <taxon>Vibrionaceae</taxon>
        <taxon>Vibrio</taxon>
    </lineage>
</organism>
<name>A0ABV7C5W0_9VIBR</name>
<sequence>MKPCITYTQQRGHAAILFALMIPLLFGVFILGTDGARALQDKARLEEASEVAALAIAGQSGGSEQARNKLATDYIQYYFPHADVNKIETQVIPCEDNDFCDQGGAASERFFEYQVAAHIKEPNWFSKSSIETSFGDNLNIGGYSSARKYQSKTVDVVLVADFSGSMDKNFQGEDSEPRKYKSLQKVISDVADTIESYNKKVDTKKSTLGFVGFNIYTHPSSNDGLGYNYIICDKSINKNNRYNTDDYFSRYYYYQHNNYHYINWNQRYNIHINGPLNNPSYSEDRSLYDGWCGQLYSAPIRDNSWHTYTKVINNRQYINYKATVKNIFEVSKFKPSLRANYTLNFHDIPLTDDVKSVSDQVYEFTPQGGTAFYTGLIRGAQMANTGENPRRLIILLSDGVNTVDQKNYREDSNNETGDEDSNNETGDTATDKLIKAELCTRILDHLNHQSVGEESVNARMFAIGFGSDYRLEDYNQMKQCVGDNNVYDAKNDSQAIKNKILELIAEEMGRLTPSDEK</sequence>
<dbReference type="SUPFAM" id="SSF53300">
    <property type="entry name" value="vWA-like"/>
    <property type="match status" value="1"/>
</dbReference>
<keyword evidence="4" id="KW-1185">Reference proteome</keyword>
<protein>
    <recommendedName>
        <fullName evidence="5">Pilus assembly protein TadG</fullName>
    </recommendedName>
</protein>
<keyword evidence="2" id="KW-1133">Transmembrane helix</keyword>
<accession>A0ABV7C5W0</accession>
<comment type="caution">
    <text evidence="3">The sequence shown here is derived from an EMBL/GenBank/DDBJ whole genome shotgun (WGS) entry which is preliminary data.</text>
</comment>
<feature type="transmembrane region" description="Helical" evidence="2">
    <location>
        <begin position="12"/>
        <end position="32"/>
    </location>
</feature>
<proteinExistence type="predicted"/>
<dbReference type="Gene3D" id="3.40.50.410">
    <property type="entry name" value="von Willebrand factor, type A domain"/>
    <property type="match status" value="1"/>
</dbReference>
<reference evidence="4" key="1">
    <citation type="journal article" date="2019" name="Int. J. Syst. Evol. Microbiol.">
        <title>The Global Catalogue of Microorganisms (GCM) 10K type strain sequencing project: providing services to taxonomists for standard genome sequencing and annotation.</title>
        <authorList>
            <consortium name="The Broad Institute Genomics Platform"/>
            <consortium name="The Broad Institute Genome Sequencing Center for Infectious Disease"/>
            <person name="Wu L."/>
            <person name="Ma J."/>
        </authorList>
    </citation>
    <scope>NUCLEOTIDE SEQUENCE [LARGE SCALE GENOMIC DNA]</scope>
    <source>
        <strain evidence="4">KCTC 62784</strain>
    </source>
</reference>
<dbReference type="Proteomes" id="UP001595384">
    <property type="component" value="Unassembled WGS sequence"/>
</dbReference>
<gene>
    <name evidence="3" type="ORF">ACFODT_06090</name>
</gene>
<keyword evidence="2" id="KW-0472">Membrane</keyword>